<comment type="caution">
    <text evidence="2">The sequence shown here is derived from an EMBL/GenBank/DDBJ whole genome shotgun (WGS) entry which is preliminary data.</text>
</comment>
<dbReference type="Proteomes" id="UP000321764">
    <property type="component" value="Unassembled WGS sequence"/>
</dbReference>
<dbReference type="OrthoDB" id="5516917at2"/>
<feature type="region of interest" description="Disordered" evidence="1">
    <location>
        <begin position="90"/>
        <end position="113"/>
    </location>
</feature>
<dbReference type="RefSeq" id="WP_147714886.1">
    <property type="nucleotide sequence ID" value="NZ_VKAD01000003.1"/>
</dbReference>
<reference evidence="2 3" key="1">
    <citation type="submission" date="2019-07" db="EMBL/GenBank/DDBJ databases">
        <title>Reinekea sp. strain SSH23 genome sequencing and assembly.</title>
        <authorList>
            <person name="Kim I."/>
        </authorList>
    </citation>
    <scope>NUCLEOTIDE SEQUENCE [LARGE SCALE GENOMIC DNA]</scope>
    <source>
        <strain evidence="2 3">SSH23</strain>
    </source>
</reference>
<name>A0A5C8Z2D5_9GAMM</name>
<evidence type="ECO:0000313" key="3">
    <source>
        <dbReference type="Proteomes" id="UP000321764"/>
    </source>
</evidence>
<protein>
    <submittedName>
        <fullName evidence="2">Uncharacterized protein</fullName>
    </submittedName>
</protein>
<keyword evidence="3" id="KW-1185">Reference proteome</keyword>
<accession>A0A5C8Z2D5</accession>
<feature type="compositionally biased region" description="Polar residues" evidence="1">
    <location>
        <begin position="92"/>
        <end position="108"/>
    </location>
</feature>
<gene>
    <name evidence="2" type="ORF">FME95_12745</name>
</gene>
<sequence>MNLESIDKQRYLAWPFWLLGLEPSASNSDIEKAAREIEAKIQFKVPNAERYTTPFGDFNRDSFEIREAKAALQEPNSRLLAEFWYLSESETENNSQEAQKNSDSTLPSTEKRQPNLIQLARKLKVLLWA</sequence>
<proteinExistence type="predicted"/>
<dbReference type="EMBL" id="VKAD01000003">
    <property type="protein sequence ID" value="TXR51391.1"/>
    <property type="molecule type" value="Genomic_DNA"/>
</dbReference>
<evidence type="ECO:0000313" key="2">
    <source>
        <dbReference type="EMBL" id="TXR51391.1"/>
    </source>
</evidence>
<evidence type="ECO:0000256" key="1">
    <source>
        <dbReference type="SAM" id="MobiDB-lite"/>
    </source>
</evidence>
<dbReference type="AlphaFoldDB" id="A0A5C8Z2D5"/>
<organism evidence="2 3">
    <name type="scientific">Reinekea thalattae</name>
    <dbReference type="NCBI Taxonomy" id="2593301"/>
    <lineage>
        <taxon>Bacteria</taxon>
        <taxon>Pseudomonadati</taxon>
        <taxon>Pseudomonadota</taxon>
        <taxon>Gammaproteobacteria</taxon>
        <taxon>Oceanospirillales</taxon>
        <taxon>Saccharospirillaceae</taxon>
        <taxon>Reinekea</taxon>
    </lineage>
</organism>